<gene>
    <name evidence="3" type="ORF">CRE_15876</name>
</gene>
<dbReference type="OrthoDB" id="5861701at2759"/>
<evidence type="ECO:0000259" key="2">
    <source>
        <dbReference type="Pfam" id="PF01030"/>
    </source>
</evidence>
<dbReference type="KEGG" id="crq:GCK72_020928"/>
<reference evidence="3" key="1">
    <citation type="submission" date="2007-07" db="EMBL/GenBank/DDBJ databases">
        <title>PCAP assembly of the Caenorhabditis remanei genome.</title>
        <authorList>
            <consortium name="The Caenorhabditis remanei Sequencing Consortium"/>
            <person name="Wilson R.K."/>
        </authorList>
    </citation>
    <scope>NUCLEOTIDE SEQUENCE [LARGE SCALE GENOMIC DNA]</scope>
    <source>
        <strain evidence="3">PB4641</strain>
    </source>
</reference>
<feature type="domain" description="Receptor L-domain" evidence="2">
    <location>
        <begin position="376"/>
        <end position="467"/>
    </location>
</feature>
<name>E3MBA5_CAERE</name>
<feature type="chain" id="PRO_5003176513" description="Receptor L-domain domain-containing protein" evidence="1">
    <location>
        <begin position="23"/>
        <end position="532"/>
    </location>
</feature>
<feature type="domain" description="Receptor L-domain" evidence="2">
    <location>
        <begin position="227"/>
        <end position="331"/>
    </location>
</feature>
<dbReference type="InterPro" id="IPR000494">
    <property type="entry name" value="Rcpt_L-dom"/>
</dbReference>
<evidence type="ECO:0000256" key="1">
    <source>
        <dbReference type="SAM" id="SignalP"/>
    </source>
</evidence>
<dbReference type="Gene3D" id="3.80.20.20">
    <property type="entry name" value="Receptor L-domain"/>
    <property type="match status" value="3"/>
</dbReference>
<dbReference type="RefSeq" id="XP_003106596.2">
    <property type="nucleotide sequence ID" value="XM_003106548.2"/>
</dbReference>
<accession>E3MBA5</accession>
<dbReference type="HOGENOM" id="CLU_028064_2_0_1"/>
<proteinExistence type="predicted"/>
<dbReference type="InterPro" id="IPR053079">
    <property type="entry name" value="SPS2_domain"/>
</dbReference>
<dbReference type="InParanoid" id="E3MBA5"/>
<evidence type="ECO:0000313" key="4">
    <source>
        <dbReference type="Proteomes" id="UP000008281"/>
    </source>
</evidence>
<dbReference type="InterPro" id="IPR036941">
    <property type="entry name" value="Rcpt_L-dom_sf"/>
</dbReference>
<dbReference type="SUPFAM" id="SSF52058">
    <property type="entry name" value="L domain-like"/>
    <property type="match status" value="3"/>
</dbReference>
<dbReference type="PANTHER" id="PTHR21662">
    <property type="entry name" value="RECEPTOR PROTEIN-TYROSINE KINASE"/>
    <property type="match status" value="1"/>
</dbReference>
<feature type="signal peptide" evidence="1">
    <location>
        <begin position="1"/>
        <end position="22"/>
    </location>
</feature>
<dbReference type="GeneID" id="9808676"/>
<dbReference type="Pfam" id="PF01030">
    <property type="entry name" value="Recep_L_domain"/>
    <property type="match status" value="2"/>
</dbReference>
<organism evidence="4">
    <name type="scientific">Caenorhabditis remanei</name>
    <name type="common">Caenorhabditis vulgaris</name>
    <dbReference type="NCBI Taxonomy" id="31234"/>
    <lineage>
        <taxon>Eukaryota</taxon>
        <taxon>Metazoa</taxon>
        <taxon>Ecdysozoa</taxon>
        <taxon>Nematoda</taxon>
        <taxon>Chromadorea</taxon>
        <taxon>Rhabditida</taxon>
        <taxon>Rhabditina</taxon>
        <taxon>Rhabditomorpha</taxon>
        <taxon>Rhabditoidea</taxon>
        <taxon>Rhabditidae</taxon>
        <taxon>Peloderinae</taxon>
        <taxon>Caenorhabditis</taxon>
    </lineage>
</organism>
<dbReference type="eggNOG" id="ENOG502THWF">
    <property type="taxonomic scope" value="Eukaryota"/>
</dbReference>
<dbReference type="EMBL" id="DS268433">
    <property type="protein sequence ID" value="EFO97898.1"/>
    <property type="molecule type" value="Genomic_DNA"/>
</dbReference>
<keyword evidence="1" id="KW-0732">Signal</keyword>
<dbReference type="AlphaFoldDB" id="E3MBA5"/>
<dbReference type="PANTHER" id="PTHR21662:SF14">
    <property type="entry name" value="INSULIN_EGF-RECEPTOR L DOMAIN PROTEIN-RELATED"/>
    <property type="match status" value="1"/>
</dbReference>
<evidence type="ECO:0000313" key="3">
    <source>
        <dbReference type="EMBL" id="EFO97898.1"/>
    </source>
</evidence>
<dbReference type="CTD" id="9808676"/>
<protein>
    <recommendedName>
        <fullName evidence="2">Receptor L-domain domain-containing protein</fullName>
    </recommendedName>
</protein>
<dbReference type="OMA" id="IHANICN"/>
<sequence length="532" mass="60828">MKTRAQIVLFLFFLQFVPHSCSKQFYADLQYVLDSYNYEPECVFNQTVLTSETIKLFPKCEIVYAIIVINKKTDLTASQIKKYFKKMGVLVGGFKIQNSNLTDLRFLTRPKEYEFSIACETYGVYIKNNRNLKSGFKLPAIFISGSEYGDQNCRFEVKNNPKLNAGMMCDFPYLISDTDVKVVGNLKNCGGLEVDNITTTTTDFDNITTTDFPTDNDNITENLLLNIAETTFTQGLQLTGVNDTSYLSNVTEIIGIIDIQNTRLQNLSFLKSVRFLEFPNTTDVVFNLKNNPEMTRLGFPNIGKIHTNRDPDSNILFNFENLHPEFCLTPAEFVDFFFRHDISFLNIHAKLCNETGKLLFDTPFCRFESMKKLPNNCNFILGDLIIEEGDEMDVVKLNSVWYLFGCLIIRNTKLETMNYLANLFRVAYFGPNPVIQIFSNPNLKEVQIPLMNVITRYNRDVLFQDNLPGIFNKTGGVCGFTDVFYVYLLNRTHFNYIGGDCGERVELNQTTSAGMSKNFAVPPESLVICCYF</sequence>
<keyword evidence="4" id="KW-1185">Reference proteome</keyword>
<dbReference type="Proteomes" id="UP000008281">
    <property type="component" value="Unassembled WGS sequence"/>
</dbReference>